<dbReference type="Proteomes" id="UP000189310">
    <property type="component" value="Unassembled WGS sequence"/>
</dbReference>
<dbReference type="EMBL" id="MTLN01000002">
    <property type="protein sequence ID" value="ONN73198.1"/>
    <property type="molecule type" value="Genomic_DNA"/>
</dbReference>
<accession>A0ABX3IZQ0</accession>
<gene>
    <name evidence="2" type="ORF">BVL52_01375</name>
</gene>
<dbReference type="Pfam" id="PF24745">
    <property type="entry name" value="DUF7693"/>
    <property type="match status" value="1"/>
</dbReference>
<evidence type="ECO:0000313" key="3">
    <source>
        <dbReference type="Proteomes" id="UP000189310"/>
    </source>
</evidence>
<reference evidence="2 3" key="1">
    <citation type="submission" date="2017-01" db="EMBL/GenBank/DDBJ databases">
        <title>Pseudomonas psychrotolerans genome sequencing and assembly.</title>
        <authorList>
            <person name="Vyas B."/>
            <person name="Mayilraj S."/>
        </authorList>
    </citation>
    <scope>NUCLEOTIDE SEQUENCE [LARGE SCALE GENOMIC DNA]</scope>
    <source>
        <strain evidence="2 3">SDS18</strain>
    </source>
</reference>
<name>A0ABX3IZQ0_9PSED</name>
<evidence type="ECO:0000259" key="1">
    <source>
        <dbReference type="Pfam" id="PF24745"/>
    </source>
</evidence>
<organism evidence="2 3">
    <name type="scientific">Pseudomonas oryzihabitans</name>
    <dbReference type="NCBI Taxonomy" id="47885"/>
    <lineage>
        <taxon>Bacteria</taxon>
        <taxon>Pseudomonadati</taxon>
        <taxon>Pseudomonadota</taxon>
        <taxon>Gammaproteobacteria</taxon>
        <taxon>Pseudomonadales</taxon>
        <taxon>Pseudomonadaceae</taxon>
        <taxon>Pseudomonas</taxon>
    </lineage>
</organism>
<feature type="domain" description="DUF7693" evidence="1">
    <location>
        <begin position="14"/>
        <end position="110"/>
    </location>
</feature>
<sequence length="112" mass="12699">MNGRAEGSAAQTPLTCREVVQVLRDVVFGRLEMTRAGERSWHEMNAGLFLVHVGSWTLAIHNDAEEIDYCQWCLDPSGRRWSFDSSSRLGGDPIELLSTWEHSELQRILKAL</sequence>
<comment type="caution">
    <text evidence="2">The sequence shown here is derived from an EMBL/GenBank/DDBJ whole genome shotgun (WGS) entry which is preliminary data.</text>
</comment>
<dbReference type="InterPro" id="IPR056110">
    <property type="entry name" value="DUF7693"/>
</dbReference>
<evidence type="ECO:0000313" key="2">
    <source>
        <dbReference type="EMBL" id="ONN73198.1"/>
    </source>
</evidence>
<protein>
    <recommendedName>
        <fullName evidence="1">DUF7693 domain-containing protein</fullName>
    </recommendedName>
</protein>
<proteinExistence type="predicted"/>
<keyword evidence="3" id="KW-1185">Reference proteome</keyword>